<keyword evidence="1" id="KW-1133">Transmembrane helix</keyword>
<dbReference type="EMBL" id="FRCP01000005">
    <property type="protein sequence ID" value="SHL91909.1"/>
    <property type="molecule type" value="Genomic_DNA"/>
</dbReference>
<dbReference type="PANTHER" id="PTHR40448">
    <property type="entry name" value="TWO-COMPONENT SENSOR HISTIDINE KINASE"/>
    <property type="match status" value="1"/>
</dbReference>
<feature type="transmembrane region" description="Helical" evidence="1">
    <location>
        <begin position="38"/>
        <end position="56"/>
    </location>
</feature>
<dbReference type="RefSeq" id="WP_073281514.1">
    <property type="nucleotide sequence ID" value="NZ_FRCP01000005.1"/>
</dbReference>
<dbReference type="AlphaFoldDB" id="A0A1M7EKJ3"/>
<keyword evidence="4" id="KW-1185">Reference proteome</keyword>
<feature type="transmembrane region" description="Helical" evidence="1">
    <location>
        <begin position="92"/>
        <end position="114"/>
    </location>
</feature>
<dbReference type="GO" id="GO:0042802">
    <property type="term" value="F:identical protein binding"/>
    <property type="evidence" value="ECO:0007669"/>
    <property type="project" value="TreeGrafter"/>
</dbReference>
<feature type="transmembrane region" description="Helical" evidence="1">
    <location>
        <begin position="200"/>
        <end position="219"/>
    </location>
</feature>
<keyword evidence="1" id="KW-0812">Transmembrane</keyword>
<dbReference type="Gene3D" id="3.30.565.10">
    <property type="entry name" value="Histidine kinase-like ATPase, C-terminal domain"/>
    <property type="match status" value="1"/>
</dbReference>
<sequence length="449" mass="52547">MKNIAYILINYFFANIADMVLFYILLRPICFSKQSLKNGIVTILLLSQFVILVDYFCEPGSIILMITVNMVWFFMGSITEKHVSKKKTVFQLILSSVILVISNIMFICIPILVFKLDVVDLLSNGHIRWILIIFSKVLEIILAFYSLYLIRYYKILQHTYFFKPICCLFSLFILSSLFLFKEILNLQKLKKPMHTNTIMVLLITEFTILAVIVFIIQVYKKLQYMNKTEVENHIQKLVLDCQKDAIKTIRTKQHEYKNHIESINALLLEHDINKAEYYIRKLLKQSIDTDQTIRKNASFMEILIDYKLKEAKTNEIQIIKKLTVCHDIPIEEYDLAIVINNAMNNAIEACIKLPVIKRYIKCIIIIKLNYLNFYFENSCKEDIEWVNDELVTTKNDKAVHGFGLQNIKHVVNKYNGIFMIGANKGIFNLKCSLLIPEYSTKQSYNTIQE</sequence>
<dbReference type="SUPFAM" id="SSF55874">
    <property type="entry name" value="ATPase domain of HSP90 chaperone/DNA topoisomerase II/histidine kinase"/>
    <property type="match status" value="1"/>
</dbReference>
<gene>
    <name evidence="3" type="ORF">SAMN02746066_00022</name>
</gene>
<name>A0A1M7EKJ3_9FIRM</name>
<dbReference type="InterPro" id="IPR032834">
    <property type="entry name" value="NatK-like_C"/>
</dbReference>
<feature type="domain" description="Sensor histidine kinase NatK-like C-terminal" evidence="2">
    <location>
        <begin position="332"/>
        <end position="431"/>
    </location>
</feature>
<dbReference type="OrthoDB" id="9813149at2"/>
<dbReference type="STRING" id="1120996.SAMN02746066_00022"/>
<protein>
    <submittedName>
        <fullName evidence="3">GHKL domain-containing protein</fullName>
    </submittedName>
</protein>
<reference evidence="3 4" key="1">
    <citation type="submission" date="2016-11" db="EMBL/GenBank/DDBJ databases">
        <authorList>
            <person name="Jaros S."/>
            <person name="Januszkiewicz K."/>
            <person name="Wedrychowicz H."/>
        </authorList>
    </citation>
    <scope>NUCLEOTIDE SEQUENCE [LARGE SCALE GENOMIC DNA]</scope>
    <source>
        <strain evidence="3 4">DSM 15930</strain>
    </source>
</reference>
<feature type="transmembrane region" description="Helical" evidence="1">
    <location>
        <begin position="6"/>
        <end position="26"/>
    </location>
</feature>
<evidence type="ECO:0000313" key="4">
    <source>
        <dbReference type="Proteomes" id="UP000184038"/>
    </source>
</evidence>
<evidence type="ECO:0000259" key="2">
    <source>
        <dbReference type="Pfam" id="PF14501"/>
    </source>
</evidence>
<evidence type="ECO:0000256" key="1">
    <source>
        <dbReference type="SAM" id="Phobius"/>
    </source>
</evidence>
<proteinExistence type="predicted"/>
<dbReference type="CDD" id="cd16935">
    <property type="entry name" value="HATPase_AgrC-ComD-like"/>
    <property type="match status" value="1"/>
</dbReference>
<organism evidence="3 4">
    <name type="scientific">Anaerosporobacter mobilis DSM 15930</name>
    <dbReference type="NCBI Taxonomy" id="1120996"/>
    <lineage>
        <taxon>Bacteria</taxon>
        <taxon>Bacillati</taxon>
        <taxon>Bacillota</taxon>
        <taxon>Clostridia</taxon>
        <taxon>Lachnospirales</taxon>
        <taxon>Lachnospiraceae</taxon>
        <taxon>Anaerosporobacter</taxon>
    </lineage>
</organism>
<accession>A0A1M7EKJ3</accession>
<feature type="transmembrane region" description="Helical" evidence="1">
    <location>
        <begin position="62"/>
        <end position="80"/>
    </location>
</feature>
<feature type="transmembrane region" description="Helical" evidence="1">
    <location>
        <begin position="126"/>
        <end position="148"/>
    </location>
</feature>
<dbReference type="Pfam" id="PF14501">
    <property type="entry name" value="HATPase_c_5"/>
    <property type="match status" value="1"/>
</dbReference>
<dbReference type="Proteomes" id="UP000184038">
    <property type="component" value="Unassembled WGS sequence"/>
</dbReference>
<keyword evidence="1" id="KW-0472">Membrane</keyword>
<dbReference type="PANTHER" id="PTHR40448:SF1">
    <property type="entry name" value="TWO-COMPONENT SENSOR HISTIDINE KINASE"/>
    <property type="match status" value="1"/>
</dbReference>
<evidence type="ECO:0000313" key="3">
    <source>
        <dbReference type="EMBL" id="SHL91909.1"/>
    </source>
</evidence>
<feature type="transmembrane region" description="Helical" evidence="1">
    <location>
        <begin position="160"/>
        <end position="180"/>
    </location>
</feature>
<dbReference type="InterPro" id="IPR036890">
    <property type="entry name" value="HATPase_C_sf"/>
</dbReference>